<keyword evidence="2" id="KW-1185">Reference proteome</keyword>
<protein>
    <submittedName>
        <fullName evidence="1">Uncharacterized protein</fullName>
    </submittedName>
</protein>
<evidence type="ECO:0000313" key="1">
    <source>
        <dbReference type="EMBL" id="VVD04880.1"/>
    </source>
</evidence>
<accession>A0A5E4R6B3</accession>
<name>A0A5E4R6B3_9NEOP</name>
<gene>
    <name evidence="1" type="ORF">LSINAPIS_LOCUS14545</name>
</gene>
<reference evidence="1 2" key="1">
    <citation type="submission" date="2017-07" db="EMBL/GenBank/DDBJ databases">
        <authorList>
            <person name="Talla V."/>
            <person name="Backstrom N."/>
        </authorList>
    </citation>
    <scope>NUCLEOTIDE SEQUENCE [LARGE SCALE GENOMIC DNA]</scope>
</reference>
<dbReference type="EMBL" id="FZQP02006904">
    <property type="protein sequence ID" value="VVD04880.1"/>
    <property type="molecule type" value="Genomic_DNA"/>
</dbReference>
<organism evidence="1 2">
    <name type="scientific">Leptidea sinapis</name>
    <dbReference type="NCBI Taxonomy" id="189913"/>
    <lineage>
        <taxon>Eukaryota</taxon>
        <taxon>Metazoa</taxon>
        <taxon>Ecdysozoa</taxon>
        <taxon>Arthropoda</taxon>
        <taxon>Hexapoda</taxon>
        <taxon>Insecta</taxon>
        <taxon>Pterygota</taxon>
        <taxon>Neoptera</taxon>
        <taxon>Endopterygota</taxon>
        <taxon>Lepidoptera</taxon>
        <taxon>Glossata</taxon>
        <taxon>Ditrysia</taxon>
        <taxon>Papilionoidea</taxon>
        <taxon>Pieridae</taxon>
        <taxon>Dismorphiinae</taxon>
        <taxon>Leptidea</taxon>
    </lineage>
</organism>
<dbReference type="AlphaFoldDB" id="A0A5E4R6B3"/>
<sequence length="23" mass="2786">SRCKANFNSIHHAMRDFVRYSFV</sequence>
<proteinExistence type="predicted"/>
<feature type="non-terminal residue" evidence="1">
    <location>
        <position position="1"/>
    </location>
</feature>
<evidence type="ECO:0000313" key="2">
    <source>
        <dbReference type="Proteomes" id="UP000324832"/>
    </source>
</evidence>
<dbReference type="Proteomes" id="UP000324832">
    <property type="component" value="Unassembled WGS sequence"/>
</dbReference>